<dbReference type="SUPFAM" id="SSF51338">
    <property type="entry name" value="Composite domain of metallo-dependent hydrolases"/>
    <property type="match status" value="1"/>
</dbReference>
<feature type="chain" id="PRO_5014347350" description="Amidohydrolase-related domain-containing protein" evidence="1">
    <location>
        <begin position="19"/>
        <end position="428"/>
    </location>
</feature>
<organism evidence="3 4">
    <name type="scientific">Hyaloscypha variabilis (strain UAMH 11265 / GT02V1 / F)</name>
    <name type="common">Meliniomyces variabilis</name>
    <dbReference type="NCBI Taxonomy" id="1149755"/>
    <lineage>
        <taxon>Eukaryota</taxon>
        <taxon>Fungi</taxon>
        <taxon>Dikarya</taxon>
        <taxon>Ascomycota</taxon>
        <taxon>Pezizomycotina</taxon>
        <taxon>Leotiomycetes</taxon>
        <taxon>Helotiales</taxon>
        <taxon>Hyaloscyphaceae</taxon>
        <taxon>Hyaloscypha</taxon>
        <taxon>Hyaloscypha variabilis</taxon>
    </lineage>
</organism>
<accession>A0A2J6SBT6</accession>
<dbReference type="Pfam" id="PF01979">
    <property type="entry name" value="Amidohydro_1"/>
    <property type="match status" value="1"/>
</dbReference>
<dbReference type="AlphaFoldDB" id="A0A2J6SBT6"/>
<dbReference type="InterPro" id="IPR011059">
    <property type="entry name" value="Metal-dep_hydrolase_composite"/>
</dbReference>
<keyword evidence="4" id="KW-1185">Reference proteome</keyword>
<feature type="domain" description="Amidohydrolase-related" evidence="2">
    <location>
        <begin position="214"/>
        <end position="418"/>
    </location>
</feature>
<dbReference type="InterPro" id="IPR051781">
    <property type="entry name" value="Metallo-dep_Hydrolase"/>
</dbReference>
<evidence type="ECO:0000313" key="4">
    <source>
        <dbReference type="Proteomes" id="UP000235786"/>
    </source>
</evidence>
<protein>
    <recommendedName>
        <fullName evidence="2">Amidohydrolase-related domain-containing protein</fullName>
    </recommendedName>
</protein>
<dbReference type="SUPFAM" id="SSF51556">
    <property type="entry name" value="Metallo-dependent hydrolases"/>
    <property type="match status" value="1"/>
</dbReference>
<dbReference type="Gene3D" id="3.40.50.10910">
    <property type="entry name" value="Amidohydrolase"/>
    <property type="match status" value="1"/>
</dbReference>
<dbReference type="PANTHER" id="PTHR43135:SF3">
    <property type="entry name" value="ALPHA-D-RIBOSE 1-METHYLPHOSPHONATE 5-TRIPHOSPHATE DIPHOSPHATASE"/>
    <property type="match status" value="1"/>
</dbReference>
<evidence type="ECO:0000313" key="3">
    <source>
        <dbReference type="EMBL" id="PMD48238.1"/>
    </source>
</evidence>
<gene>
    <name evidence="3" type="ORF">L207DRAFT_574917</name>
</gene>
<dbReference type="PANTHER" id="PTHR43135">
    <property type="entry name" value="ALPHA-D-RIBOSE 1-METHYLPHOSPHONATE 5-TRIPHOSPHATE DIPHOSPHATASE"/>
    <property type="match status" value="1"/>
</dbReference>
<dbReference type="Gene3D" id="1.20.58.520">
    <property type="entry name" value="Amidohydrolase"/>
    <property type="match status" value="1"/>
</dbReference>
<dbReference type="Gene3D" id="3.30.110.90">
    <property type="entry name" value="Amidohydrolase"/>
    <property type="match status" value="1"/>
</dbReference>
<dbReference type="EMBL" id="KZ613937">
    <property type="protein sequence ID" value="PMD48238.1"/>
    <property type="molecule type" value="Genomic_DNA"/>
</dbReference>
<dbReference type="OrthoDB" id="194468at2759"/>
<dbReference type="PROSITE" id="PS51257">
    <property type="entry name" value="PROKAR_LIPOPROTEIN"/>
    <property type="match status" value="1"/>
</dbReference>
<dbReference type="InterPro" id="IPR032466">
    <property type="entry name" value="Metal_Hydrolase"/>
</dbReference>
<dbReference type="Gene3D" id="2.30.40.10">
    <property type="entry name" value="Urease, subunit C, domain 1"/>
    <property type="match status" value="1"/>
</dbReference>
<keyword evidence="1" id="KW-0732">Signal</keyword>
<evidence type="ECO:0000256" key="1">
    <source>
        <dbReference type="SAM" id="SignalP"/>
    </source>
</evidence>
<feature type="signal peptide" evidence="1">
    <location>
        <begin position="1"/>
        <end position="18"/>
    </location>
</feature>
<reference evidence="3 4" key="1">
    <citation type="submission" date="2016-04" db="EMBL/GenBank/DDBJ databases">
        <title>A degradative enzymes factory behind the ericoid mycorrhizal symbiosis.</title>
        <authorList>
            <consortium name="DOE Joint Genome Institute"/>
            <person name="Martino E."/>
            <person name="Morin E."/>
            <person name="Grelet G."/>
            <person name="Kuo A."/>
            <person name="Kohler A."/>
            <person name="Daghino S."/>
            <person name="Barry K."/>
            <person name="Choi C."/>
            <person name="Cichocki N."/>
            <person name="Clum A."/>
            <person name="Copeland A."/>
            <person name="Hainaut M."/>
            <person name="Haridas S."/>
            <person name="Labutti K."/>
            <person name="Lindquist E."/>
            <person name="Lipzen A."/>
            <person name="Khouja H.-R."/>
            <person name="Murat C."/>
            <person name="Ohm R."/>
            <person name="Olson A."/>
            <person name="Spatafora J."/>
            <person name="Veneault-Fourrey C."/>
            <person name="Henrissat B."/>
            <person name="Grigoriev I."/>
            <person name="Martin F."/>
            <person name="Perotto S."/>
        </authorList>
    </citation>
    <scope>NUCLEOTIDE SEQUENCE [LARGE SCALE GENOMIC DNA]</scope>
    <source>
        <strain evidence="3 4">F</strain>
    </source>
</reference>
<dbReference type="Proteomes" id="UP000235786">
    <property type="component" value="Unassembled WGS sequence"/>
</dbReference>
<evidence type="ECO:0000259" key="2">
    <source>
        <dbReference type="Pfam" id="PF01979"/>
    </source>
</evidence>
<dbReference type="InterPro" id="IPR006680">
    <property type="entry name" value="Amidohydro-rel"/>
</dbReference>
<dbReference type="STRING" id="1149755.A0A2J6SBT6"/>
<dbReference type="GO" id="GO:0016810">
    <property type="term" value="F:hydrolase activity, acting on carbon-nitrogen (but not peptide) bonds"/>
    <property type="evidence" value="ECO:0007669"/>
    <property type="project" value="InterPro"/>
</dbReference>
<name>A0A2J6SBT6_HYAVF</name>
<proteinExistence type="predicted"/>
<sequence length="428" mass="46584">MKHLIPFLLTLAPQAAIACFGHGNLEPRDIDLPLQLKRRTTPSPSAGKTFIQNVRIFDGHVITPPTSLYIDGEVISKPFKITPSTNVRYINAGNRIMIPGLIDAHIHIPDIEGQENITSWGVTTAMNMACWNYTLCSYQRTYPQTSEGAGIASLFYAGLGAAGNGNLHSRLFQVPADELVYPDTSATQLFQMVDYVFSNWSDYYKICAKEFGPSQEQQTAIAAETHRRGYPVMTHASAMLAFEQAIPTLTDGLQHIPDDAILTYEMISNIRANGQFVTPTMNLYKIALANPQAAELLRGYLPTNETYAAVIENVALLHQAGIPVLAGTDSVGPYIANDPNAPNPLGLSLHYELENLVEAGFTPAEALRAATSLSAQMHLLQDRGVIAPGFRADLVLLDADPLVNISNTQQIVMVMVAGVEYSGLDNSL</sequence>